<proteinExistence type="predicted"/>
<evidence type="ECO:0000313" key="2">
    <source>
        <dbReference type="Proteomes" id="UP001157006"/>
    </source>
</evidence>
<reference evidence="1 2" key="1">
    <citation type="submission" date="2023-01" db="EMBL/GenBank/DDBJ databases">
        <authorList>
            <person name="Kreplak J."/>
        </authorList>
    </citation>
    <scope>NUCLEOTIDE SEQUENCE [LARGE SCALE GENOMIC DNA]</scope>
</reference>
<sequence length="138" mass="16319">MNLLKFIGLKRKYCPDYVKAFYYNRVVTPTGIDSRFKYKLVKFDYFDFRKYLDLASSGALLDAAPINYDKVSHVLAISKFVVESPSMSNFSIIQVNFDMCLLHWIVVKILYRKPRNWGRVDDHDLYLMWLLTSNHDMS</sequence>
<dbReference type="Proteomes" id="UP001157006">
    <property type="component" value="Chromosome 6"/>
</dbReference>
<protein>
    <submittedName>
        <fullName evidence="1">Uncharacterized protein</fullName>
    </submittedName>
</protein>
<evidence type="ECO:0000313" key="1">
    <source>
        <dbReference type="EMBL" id="CAI8616505.1"/>
    </source>
</evidence>
<keyword evidence="2" id="KW-1185">Reference proteome</keyword>
<dbReference type="AlphaFoldDB" id="A0AAV1B182"/>
<accession>A0AAV1B182</accession>
<name>A0AAV1B182_VICFA</name>
<dbReference type="EMBL" id="OX451741">
    <property type="protein sequence ID" value="CAI8616505.1"/>
    <property type="molecule type" value="Genomic_DNA"/>
</dbReference>
<organism evidence="1 2">
    <name type="scientific">Vicia faba</name>
    <name type="common">Broad bean</name>
    <name type="synonym">Faba vulgaris</name>
    <dbReference type="NCBI Taxonomy" id="3906"/>
    <lineage>
        <taxon>Eukaryota</taxon>
        <taxon>Viridiplantae</taxon>
        <taxon>Streptophyta</taxon>
        <taxon>Embryophyta</taxon>
        <taxon>Tracheophyta</taxon>
        <taxon>Spermatophyta</taxon>
        <taxon>Magnoliopsida</taxon>
        <taxon>eudicotyledons</taxon>
        <taxon>Gunneridae</taxon>
        <taxon>Pentapetalae</taxon>
        <taxon>rosids</taxon>
        <taxon>fabids</taxon>
        <taxon>Fabales</taxon>
        <taxon>Fabaceae</taxon>
        <taxon>Papilionoideae</taxon>
        <taxon>50 kb inversion clade</taxon>
        <taxon>NPAAA clade</taxon>
        <taxon>Hologalegina</taxon>
        <taxon>IRL clade</taxon>
        <taxon>Fabeae</taxon>
        <taxon>Vicia</taxon>
    </lineage>
</organism>
<gene>
    <name evidence="1" type="ORF">VFH_VI032280</name>
</gene>